<dbReference type="RefSeq" id="WP_272094627.1">
    <property type="nucleotide sequence ID" value="NZ_JAQNDK010000001.1"/>
</dbReference>
<evidence type="ECO:0000313" key="1">
    <source>
        <dbReference type="EMBL" id="MDC0677878.1"/>
    </source>
</evidence>
<sequence length="161" mass="17816">MERLTLGLRRTSLCAAAEAERQADESLGAPMSVGYILVNFSVREMVSFVHVDASSLRELAGSPAAAAITTWYLLHHLGDQIAFVSDTYDDWPFPGSKADLASFPDATDRTISDLILAGILADRGRVFVDEDDPEHVYVRDLRNVWFEAPADAARMTRRSQE</sequence>
<accession>A0ABT5BUP9</accession>
<comment type="caution">
    <text evidence="1">The sequence shown here is derived from an EMBL/GenBank/DDBJ whole genome shotgun (WGS) entry which is preliminary data.</text>
</comment>
<evidence type="ECO:0008006" key="3">
    <source>
        <dbReference type="Google" id="ProtNLM"/>
    </source>
</evidence>
<name>A0ABT5BUP9_9BACT</name>
<dbReference type="EMBL" id="JAQNDK010000001">
    <property type="protein sequence ID" value="MDC0677878.1"/>
    <property type="molecule type" value="Genomic_DNA"/>
</dbReference>
<evidence type="ECO:0000313" key="2">
    <source>
        <dbReference type="Proteomes" id="UP001217485"/>
    </source>
</evidence>
<protein>
    <recommendedName>
        <fullName evidence="3">DUF4274 domain-containing protein</fullName>
    </recommendedName>
</protein>
<dbReference type="Proteomes" id="UP001217485">
    <property type="component" value="Unassembled WGS sequence"/>
</dbReference>
<gene>
    <name evidence="1" type="ORF">POL72_09065</name>
</gene>
<reference evidence="1 2" key="1">
    <citation type="submission" date="2023-01" db="EMBL/GenBank/DDBJ databases">
        <title>Minimal conservation of predation-associated metabolite biosynthetic gene clusters underscores biosynthetic potential of Myxococcota including descriptions for ten novel species: Archangium lansinium sp. nov., Myxococcus landrumus sp. nov., Nannocystis bai.</title>
        <authorList>
            <person name="Ahearne A."/>
            <person name="Stevens C."/>
            <person name="Dowd S."/>
        </authorList>
    </citation>
    <scope>NUCLEOTIDE SEQUENCE [LARGE SCALE GENOMIC DNA]</scope>
    <source>
        <strain evidence="1 2">WIWO2</strain>
    </source>
</reference>
<keyword evidence="2" id="KW-1185">Reference proteome</keyword>
<proteinExistence type="predicted"/>
<organism evidence="1 2">
    <name type="scientific">Sorangium atrum</name>
    <dbReference type="NCBI Taxonomy" id="2995308"/>
    <lineage>
        <taxon>Bacteria</taxon>
        <taxon>Pseudomonadati</taxon>
        <taxon>Myxococcota</taxon>
        <taxon>Polyangia</taxon>
        <taxon>Polyangiales</taxon>
        <taxon>Polyangiaceae</taxon>
        <taxon>Sorangium</taxon>
    </lineage>
</organism>